<reference evidence="1" key="1">
    <citation type="submission" date="2022-08" db="EMBL/GenBank/DDBJ databases">
        <title>Genome Sequence of Lecanicillium fungicola.</title>
        <authorList>
            <person name="Buettner E."/>
        </authorList>
    </citation>
    <scope>NUCLEOTIDE SEQUENCE</scope>
    <source>
        <strain evidence="1">Babe33</strain>
    </source>
</reference>
<dbReference type="Proteomes" id="UP001143910">
    <property type="component" value="Unassembled WGS sequence"/>
</dbReference>
<sequence>MMPIFTPSPTGLDAILHRRPPEEEPLYERLLDRPYYTIAQLLYAAAAKWRIPPQPLTTEPVSVVCISDTHGQRFPIPDGDVLIHAGDLTQTGSFDELEQALSWLAALPHPVKVIVAGNHDVLLDESKCASGLKEAQQQKRLLLEDKPGLIYLQDAAITLTCPSGRRLSVYGSPQSPKQGNWGFQYPRTHDIWKYSQVPNDLDILITHCPPRGHLDLGFGCEHLLRELWRVKPRLHVCGHIHAAGGTEFLAFDRLQQLYEQLVIQNNLWSLVLLIVAFVGEIFTRRRRSVEAKTTLVNAAMVAGRRNDRRRSAVTVVI</sequence>
<organism evidence="1 2">
    <name type="scientific">Zarea fungicola</name>
    <dbReference type="NCBI Taxonomy" id="93591"/>
    <lineage>
        <taxon>Eukaryota</taxon>
        <taxon>Fungi</taxon>
        <taxon>Dikarya</taxon>
        <taxon>Ascomycota</taxon>
        <taxon>Pezizomycotina</taxon>
        <taxon>Sordariomycetes</taxon>
        <taxon>Hypocreomycetidae</taxon>
        <taxon>Hypocreales</taxon>
        <taxon>Cordycipitaceae</taxon>
        <taxon>Zarea</taxon>
    </lineage>
</organism>
<protein>
    <submittedName>
        <fullName evidence="1">Uncharacterized protein</fullName>
    </submittedName>
</protein>
<evidence type="ECO:0000313" key="1">
    <source>
        <dbReference type="EMBL" id="KAJ2966220.1"/>
    </source>
</evidence>
<keyword evidence="2" id="KW-1185">Reference proteome</keyword>
<comment type="caution">
    <text evidence="1">The sequence shown here is derived from an EMBL/GenBank/DDBJ whole genome shotgun (WGS) entry which is preliminary data.</text>
</comment>
<proteinExistence type="predicted"/>
<dbReference type="EMBL" id="JANJQO010002702">
    <property type="protein sequence ID" value="KAJ2966220.1"/>
    <property type="molecule type" value="Genomic_DNA"/>
</dbReference>
<accession>A0ACC1MHE0</accession>
<name>A0ACC1MHE0_9HYPO</name>
<gene>
    <name evidence="1" type="ORF">NQ176_g10254</name>
</gene>
<evidence type="ECO:0000313" key="2">
    <source>
        <dbReference type="Proteomes" id="UP001143910"/>
    </source>
</evidence>